<dbReference type="InterPro" id="IPR043129">
    <property type="entry name" value="ATPase_NBD"/>
</dbReference>
<evidence type="ECO:0000256" key="8">
    <source>
        <dbReference type="ARBA" id="ARBA00032386"/>
    </source>
</evidence>
<keyword evidence="7" id="KW-0067">ATP-binding</keyword>
<sequence length="313" mass="31761">MTLACGIDVGGTKIAGAVVDVDGTILEESRVESPATDVEAIEKAIAGLVADLRTRHAVERVGIGAAGYVDAGRARVLFAPNLAWRNLDLKAELEEHIDLPVVIENDANSAAWGEFAFGAGADVDDLLMVTVGTGVGGGLVLDGELYRGAYGVAAEIGHLRVVPDGHLCGCGNRGCLEQYGSGSALVREARTAAAGSSQRAASLLERAGGDPASITGPLITAAAQDGDPFAIELLASLARWLGAGIASLVAVLDPAAVVIGGGVSEAGDLLLDPMRTAFESHLSVHGYRPAAEIRAATLGNKAGVIGAADLARR</sequence>
<dbReference type="InterPro" id="IPR049874">
    <property type="entry name" value="ROK_cs"/>
</dbReference>
<proteinExistence type="inferred from homology"/>
<dbReference type="AlphaFoldDB" id="A0A1G9VAN2"/>
<dbReference type="PANTHER" id="PTHR18964">
    <property type="entry name" value="ROK (REPRESSOR, ORF, KINASE) FAMILY"/>
    <property type="match status" value="1"/>
</dbReference>
<evidence type="ECO:0000256" key="7">
    <source>
        <dbReference type="ARBA" id="ARBA00022840"/>
    </source>
</evidence>
<dbReference type="GO" id="GO:0005524">
    <property type="term" value="F:ATP binding"/>
    <property type="evidence" value="ECO:0007669"/>
    <property type="project" value="UniProtKB-KW"/>
</dbReference>
<dbReference type="InterPro" id="IPR000600">
    <property type="entry name" value="ROK"/>
</dbReference>
<dbReference type="GO" id="GO:0004340">
    <property type="term" value="F:glucokinase activity"/>
    <property type="evidence" value="ECO:0007669"/>
    <property type="project" value="UniProtKB-EC"/>
</dbReference>
<accession>A0A1G9VAN2</accession>
<dbReference type="Pfam" id="PF00480">
    <property type="entry name" value="ROK"/>
    <property type="match status" value="1"/>
</dbReference>
<keyword evidence="4" id="KW-0808">Transferase</keyword>
<dbReference type="OrthoDB" id="9810372at2"/>
<evidence type="ECO:0000313" key="9">
    <source>
        <dbReference type="EMBL" id="SDM69229.1"/>
    </source>
</evidence>
<dbReference type="SUPFAM" id="SSF53067">
    <property type="entry name" value="Actin-like ATPase domain"/>
    <property type="match status" value="1"/>
</dbReference>
<keyword evidence="6 9" id="KW-0418">Kinase</keyword>
<organism evidence="9 10">
    <name type="scientific">Nocardioides szechwanensis</name>
    <dbReference type="NCBI Taxonomy" id="1005944"/>
    <lineage>
        <taxon>Bacteria</taxon>
        <taxon>Bacillati</taxon>
        <taxon>Actinomycetota</taxon>
        <taxon>Actinomycetes</taxon>
        <taxon>Propionibacteriales</taxon>
        <taxon>Nocardioidaceae</taxon>
        <taxon>Nocardioides</taxon>
    </lineage>
</organism>
<dbReference type="EC" id="2.7.1.2" evidence="2"/>
<dbReference type="STRING" id="1005944.SAMN05192576_0708"/>
<dbReference type="CDD" id="cd24061">
    <property type="entry name" value="ASKHA_NBD_ROK_SgGLK-like"/>
    <property type="match status" value="1"/>
</dbReference>
<dbReference type="EMBL" id="FNIC01000001">
    <property type="protein sequence ID" value="SDM69229.1"/>
    <property type="molecule type" value="Genomic_DNA"/>
</dbReference>
<dbReference type="NCBIfam" id="TIGR00744">
    <property type="entry name" value="ROK_glcA_fam"/>
    <property type="match status" value="1"/>
</dbReference>
<dbReference type="GO" id="GO:0005737">
    <property type="term" value="C:cytoplasm"/>
    <property type="evidence" value="ECO:0007669"/>
    <property type="project" value="InterPro"/>
</dbReference>
<evidence type="ECO:0000256" key="6">
    <source>
        <dbReference type="ARBA" id="ARBA00022777"/>
    </source>
</evidence>
<dbReference type="InterPro" id="IPR004654">
    <property type="entry name" value="ROK_glcA"/>
</dbReference>
<dbReference type="Gene3D" id="3.30.420.40">
    <property type="match status" value="2"/>
</dbReference>
<keyword evidence="5" id="KW-0547">Nucleotide-binding</keyword>
<evidence type="ECO:0000256" key="2">
    <source>
        <dbReference type="ARBA" id="ARBA00012323"/>
    </source>
</evidence>
<evidence type="ECO:0000256" key="1">
    <source>
        <dbReference type="ARBA" id="ARBA00006479"/>
    </source>
</evidence>
<protein>
    <recommendedName>
        <fullName evidence="3">Glucokinase</fullName>
        <ecNumber evidence="2">2.7.1.2</ecNumber>
    </recommendedName>
    <alternativeName>
        <fullName evidence="8">Glucose kinase</fullName>
    </alternativeName>
</protein>
<evidence type="ECO:0000313" key="10">
    <source>
        <dbReference type="Proteomes" id="UP000199004"/>
    </source>
</evidence>
<dbReference type="PANTHER" id="PTHR18964:SF173">
    <property type="entry name" value="GLUCOKINASE"/>
    <property type="match status" value="1"/>
</dbReference>
<name>A0A1G9VAN2_9ACTN</name>
<dbReference type="Proteomes" id="UP000199004">
    <property type="component" value="Unassembled WGS sequence"/>
</dbReference>
<evidence type="ECO:0000256" key="5">
    <source>
        <dbReference type="ARBA" id="ARBA00022741"/>
    </source>
</evidence>
<gene>
    <name evidence="9" type="ORF">SAMN05192576_0708</name>
</gene>
<dbReference type="RefSeq" id="WP_091021916.1">
    <property type="nucleotide sequence ID" value="NZ_BKAE01000004.1"/>
</dbReference>
<dbReference type="GO" id="GO:0006096">
    <property type="term" value="P:glycolytic process"/>
    <property type="evidence" value="ECO:0007669"/>
    <property type="project" value="InterPro"/>
</dbReference>
<dbReference type="PROSITE" id="PS01125">
    <property type="entry name" value="ROK"/>
    <property type="match status" value="1"/>
</dbReference>
<reference evidence="9 10" key="1">
    <citation type="submission" date="2016-10" db="EMBL/GenBank/DDBJ databases">
        <authorList>
            <person name="de Groot N.N."/>
        </authorList>
    </citation>
    <scope>NUCLEOTIDE SEQUENCE [LARGE SCALE GENOMIC DNA]</scope>
    <source>
        <strain evidence="9 10">CGMCC 1.11147</strain>
    </source>
</reference>
<evidence type="ECO:0000256" key="3">
    <source>
        <dbReference type="ARBA" id="ARBA00014701"/>
    </source>
</evidence>
<keyword evidence="10" id="KW-1185">Reference proteome</keyword>
<comment type="similarity">
    <text evidence="1">Belongs to the ROK (NagC/XylR) family.</text>
</comment>
<evidence type="ECO:0000256" key="4">
    <source>
        <dbReference type="ARBA" id="ARBA00022679"/>
    </source>
</evidence>